<evidence type="ECO:0000313" key="14">
    <source>
        <dbReference type="EMBL" id="CAL4088936.1"/>
    </source>
</evidence>
<evidence type="ECO:0000256" key="9">
    <source>
        <dbReference type="ARBA" id="ARBA00022842"/>
    </source>
</evidence>
<feature type="domain" description="Crossover junction endonuclease MUS81-like HHH" evidence="13">
    <location>
        <begin position="43"/>
        <end position="110"/>
    </location>
</feature>
<evidence type="ECO:0000256" key="5">
    <source>
        <dbReference type="ARBA" id="ARBA00022723"/>
    </source>
</evidence>
<evidence type="ECO:0000256" key="2">
    <source>
        <dbReference type="ARBA" id="ARBA00004123"/>
    </source>
</evidence>
<evidence type="ECO:0000256" key="7">
    <source>
        <dbReference type="ARBA" id="ARBA00022763"/>
    </source>
</evidence>
<keyword evidence="5" id="KW-0479">Metal-binding</keyword>
<keyword evidence="7" id="KW-0227">DNA damage</keyword>
<dbReference type="GO" id="GO:0006310">
    <property type="term" value="P:DNA recombination"/>
    <property type="evidence" value="ECO:0007669"/>
    <property type="project" value="UniProtKB-KW"/>
</dbReference>
<evidence type="ECO:0000256" key="1">
    <source>
        <dbReference type="ARBA" id="ARBA00001946"/>
    </source>
</evidence>
<dbReference type="FunFam" id="1.10.150.110:FF:000001">
    <property type="entry name" value="Putative Crossover junction endonuclease MUS81"/>
    <property type="match status" value="1"/>
</dbReference>
<evidence type="ECO:0000256" key="8">
    <source>
        <dbReference type="ARBA" id="ARBA00022801"/>
    </source>
</evidence>
<evidence type="ECO:0000259" key="13">
    <source>
        <dbReference type="Pfam" id="PF14716"/>
    </source>
</evidence>
<keyword evidence="6" id="KW-0255">Endonuclease</keyword>
<keyword evidence="8" id="KW-0378">Hydrolase</keyword>
<keyword evidence="15" id="KW-1185">Reference proteome</keyword>
<keyword evidence="10" id="KW-0233">DNA recombination</keyword>
<evidence type="ECO:0000313" key="15">
    <source>
        <dbReference type="Proteomes" id="UP001497623"/>
    </source>
</evidence>
<dbReference type="Proteomes" id="UP001497623">
    <property type="component" value="Unassembled WGS sequence"/>
</dbReference>
<dbReference type="AlphaFoldDB" id="A0AAV2QN75"/>
<feature type="non-terminal residue" evidence="14">
    <location>
        <position position="1"/>
    </location>
</feature>
<evidence type="ECO:0000256" key="11">
    <source>
        <dbReference type="ARBA" id="ARBA00023204"/>
    </source>
</evidence>
<proteinExistence type="inferred from homology"/>
<dbReference type="InterPro" id="IPR010996">
    <property type="entry name" value="HHH_MUS81"/>
</dbReference>
<accession>A0AAV2QN75</accession>
<organism evidence="14 15">
    <name type="scientific">Meganyctiphanes norvegica</name>
    <name type="common">Northern krill</name>
    <name type="synonym">Thysanopoda norvegica</name>
    <dbReference type="NCBI Taxonomy" id="48144"/>
    <lineage>
        <taxon>Eukaryota</taxon>
        <taxon>Metazoa</taxon>
        <taxon>Ecdysozoa</taxon>
        <taxon>Arthropoda</taxon>
        <taxon>Crustacea</taxon>
        <taxon>Multicrustacea</taxon>
        <taxon>Malacostraca</taxon>
        <taxon>Eumalacostraca</taxon>
        <taxon>Eucarida</taxon>
        <taxon>Euphausiacea</taxon>
        <taxon>Euphausiidae</taxon>
        <taxon>Meganyctiphanes</taxon>
    </lineage>
</organism>
<reference evidence="14 15" key="1">
    <citation type="submission" date="2024-05" db="EMBL/GenBank/DDBJ databases">
        <authorList>
            <person name="Wallberg A."/>
        </authorList>
    </citation>
    <scope>NUCLEOTIDE SEQUENCE [LARGE SCALE GENOMIC DNA]</scope>
</reference>
<protein>
    <recommendedName>
        <fullName evidence="13">Crossover junction endonuclease MUS81-like HHH domain-containing protein</fullName>
    </recommendedName>
</protein>
<dbReference type="GO" id="GO:0016889">
    <property type="term" value="F:DNA endonuclease activity, producing 3'-phosphomonoesters"/>
    <property type="evidence" value="ECO:0007669"/>
    <property type="project" value="UniProtKB-ARBA"/>
</dbReference>
<dbReference type="InterPro" id="IPR027421">
    <property type="entry name" value="DNA_pol_lamdba_lyase_dom_sf"/>
</dbReference>
<comment type="subcellular location">
    <subcellularLocation>
        <location evidence="2">Nucleus</location>
    </subcellularLocation>
</comment>
<evidence type="ECO:0000256" key="10">
    <source>
        <dbReference type="ARBA" id="ARBA00023172"/>
    </source>
</evidence>
<name>A0AAV2QN75_MEGNR</name>
<dbReference type="GO" id="GO:1905347">
    <property type="term" value="C:endodeoxyribonuclease complex"/>
    <property type="evidence" value="ECO:0007669"/>
    <property type="project" value="UniProtKB-ARBA"/>
</dbReference>
<keyword evidence="11" id="KW-0234">DNA repair</keyword>
<keyword evidence="12" id="KW-0539">Nucleus</keyword>
<dbReference type="SUPFAM" id="SSF47802">
    <property type="entry name" value="DNA polymerase beta, N-terminal domain-like"/>
    <property type="match status" value="1"/>
</dbReference>
<dbReference type="EMBL" id="CAXKWB010007908">
    <property type="protein sequence ID" value="CAL4088936.1"/>
    <property type="molecule type" value="Genomic_DNA"/>
</dbReference>
<keyword evidence="9" id="KW-0460">Magnesium</keyword>
<comment type="caution">
    <text evidence="14">The sequence shown here is derived from an EMBL/GenBank/DDBJ whole genome shotgun (WGS) entry which is preliminary data.</text>
</comment>
<comment type="cofactor">
    <cofactor evidence="1">
        <name>Mg(2+)</name>
        <dbReference type="ChEBI" id="CHEBI:18420"/>
    </cofactor>
</comment>
<gene>
    <name evidence="14" type="ORF">MNOR_LOCUS13665</name>
</gene>
<dbReference type="GO" id="GO:0005634">
    <property type="term" value="C:nucleus"/>
    <property type="evidence" value="ECO:0007669"/>
    <property type="project" value="UniProtKB-SubCell"/>
</dbReference>
<dbReference type="Gene3D" id="1.10.150.110">
    <property type="entry name" value="DNA polymerase beta, N-terminal domain-like"/>
    <property type="match status" value="1"/>
</dbReference>
<sequence length="127" mass="14916">VNNGALVIGVQVVQVSNSPYTTVNMSLQTPPKKKRIKRVYRHPNSLFEKWLQEWYDEAKARESQMKFNYARAIKSLRLFPLPLYRGADCKVLSGFGDKICQQIERRMEKHIQEFGPIDWEEYHQVSS</sequence>
<dbReference type="GO" id="GO:0006302">
    <property type="term" value="P:double-strand break repair"/>
    <property type="evidence" value="ECO:0007669"/>
    <property type="project" value="UniProtKB-ARBA"/>
</dbReference>
<keyword evidence="4" id="KW-0540">Nuclease</keyword>
<evidence type="ECO:0000256" key="3">
    <source>
        <dbReference type="ARBA" id="ARBA00010015"/>
    </source>
</evidence>
<comment type="similarity">
    <text evidence="3">Belongs to the XPF family.</text>
</comment>
<evidence type="ECO:0000256" key="4">
    <source>
        <dbReference type="ARBA" id="ARBA00022722"/>
    </source>
</evidence>
<dbReference type="GO" id="GO:0031297">
    <property type="term" value="P:replication fork processing"/>
    <property type="evidence" value="ECO:0007669"/>
    <property type="project" value="UniProtKB-ARBA"/>
</dbReference>
<dbReference type="Pfam" id="PF14716">
    <property type="entry name" value="HHH_8"/>
    <property type="match status" value="1"/>
</dbReference>
<feature type="non-terminal residue" evidence="14">
    <location>
        <position position="127"/>
    </location>
</feature>
<dbReference type="GO" id="GO:0046872">
    <property type="term" value="F:metal ion binding"/>
    <property type="evidence" value="ECO:0007669"/>
    <property type="project" value="UniProtKB-KW"/>
</dbReference>
<evidence type="ECO:0000256" key="6">
    <source>
        <dbReference type="ARBA" id="ARBA00022759"/>
    </source>
</evidence>
<evidence type="ECO:0000256" key="12">
    <source>
        <dbReference type="ARBA" id="ARBA00023242"/>
    </source>
</evidence>